<protein>
    <recommendedName>
        <fullName evidence="4">Lipocalin-like domain-containing protein</fullName>
    </recommendedName>
</protein>
<comment type="caution">
    <text evidence="2">The sequence shown here is derived from an EMBL/GenBank/DDBJ whole genome shotgun (WGS) entry which is preliminary data.</text>
</comment>
<dbReference type="EMBL" id="JACHLC010000003">
    <property type="protein sequence ID" value="MBB6371893.1"/>
    <property type="molecule type" value="Genomic_DNA"/>
</dbReference>
<dbReference type="AlphaFoldDB" id="A0A841NA11"/>
<keyword evidence="3" id="KW-1185">Reference proteome</keyword>
<evidence type="ECO:0000313" key="2">
    <source>
        <dbReference type="EMBL" id="MBB6371893.1"/>
    </source>
</evidence>
<reference evidence="2 3" key="1">
    <citation type="submission" date="2020-08" db="EMBL/GenBank/DDBJ databases">
        <title>Functional genomics of gut bacteria from endangered species of beetles.</title>
        <authorList>
            <person name="Carlos-Shanley C."/>
        </authorList>
    </citation>
    <scope>NUCLEOTIDE SEQUENCE [LARGE SCALE GENOMIC DNA]</scope>
    <source>
        <strain evidence="2 3">S00136</strain>
    </source>
</reference>
<dbReference type="RefSeq" id="WP_184165121.1">
    <property type="nucleotide sequence ID" value="NZ_JACHLC010000003.1"/>
</dbReference>
<dbReference type="Proteomes" id="UP000589738">
    <property type="component" value="Unassembled WGS sequence"/>
</dbReference>
<accession>A0A841NA11</accession>
<evidence type="ECO:0000256" key="1">
    <source>
        <dbReference type="SAM" id="SignalP"/>
    </source>
</evidence>
<feature type="chain" id="PRO_5032532802" description="Lipocalin-like domain-containing protein" evidence="1">
    <location>
        <begin position="19"/>
        <end position="138"/>
    </location>
</feature>
<feature type="signal peptide" evidence="1">
    <location>
        <begin position="1"/>
        <end position="18"/>
    </location>
</feature>
<proteinExistence type="predicted"/>
<organism evidence="2 3">
    <name type="scientific">Chryseobacterium shigense</name>
    <dbReference type="NCBI Taxonomy" id="297244"/>
    <lineage>
        <taxon>Bacteria</taxon>
        <taxon>Pseudomonadati</taxon>
        <taxon>Bacteroidota</taxon>
        <taxon>Flavobacteriia</taxon>
        <taxon>Flavobacteriales</taxon>
        <taxon>Weeksellaceae</taxon>
        <taxon>Chryseobacterium group</taxon>
        <taxon>Chryseobacterium</taxon>
    </lineage>
</organism>
<gene>
    <name evidence="2" type="ORF">HNP36_002978</name>
</gene>
<name>A0A841NA11_9FLAO</name>
<keyword evidence="1" id="KW-0732">Signal</keyword>
<evidence type="ECO:0000313" key="3">
    <source>
        <dbReference type="Proteomes" id="UP000589738"/>
    </source>
</evidence>
<evidence type="ECO:0008006" key="4">
    <source>
        <dbReference type="Google" id="ProtNLM"/>
    </source>
</evidence>
<sequence length="138" mass="16347">MKKKLSFIMLCLSAVLFAQQNISEKNQVDKKLVGIWKGEEDDQQIAGMHKSWIMHRSDDGRFLLLFVAVQDGKTTTFTERGQWWVENGKFYELHKEDGKTDVYDYQVLDKDHIKFKAVEMSLEQNNENYEFIDTRMEE</sequence>